<protein>
    <submittedName>
        <fullName evidence="1">Uncharacterized protein</fullName>
    </submittedName>
</protein>
<name>A0ACD1ICG1_9EURO</name>
<evidence type="ECO:0000313" key="1">
    <source>
        <dbReference type="EMBL" id="RAK88270.1"/>
    </source>
</evidence>
<evidence type="ECO:0000313" key="2">
    <source>
        <dbReference type="Proteomes" id="UP000249748"/>
    </source>
</evidence>
<organism evidence="1 2">
    <name type="scientific">Aspergillus costaricaensis CBS 115574</name>
    <dbReference type="NCBI Taxonomy" id="1448317"/>
    <lineage>
        <taxon>Eukaryota</taxon>
        <taxon>Fungi</taxon>
        <taxon>Dikarya</taxon>
        <taxon>Ascomycota</taxon>
        <taxon>Pezizomycotina</taxon>
        <taxon>Eurotiomycetes</taxon>
        <taxon>Eurotiomycetidae</taxon>
        <taxon>Eurotiales</taxon>
        <taxon>Aspergillaceae</taxon>
        <taxon>Aspergillus</taxon>
        <taxon>Aspergillus subgen. Circumdati</taxon>
    </lineage>
</organism>
<reference evidence="1" key="1">
    <citation type="submission" date="2018-02" db="EMBL/GenBank/DDBJ databases">
        <title>The genomes of Aspergillus section Nigri reveals drivers in fungal speciation.</title>
        <authorList>
            <consortium name="DOE Joint Genome Institute"/>
            <person name="Vesth T.C."/>
            <person name="Nybo J."/>
            <person name="Theobald S."/>
            <person name="Brandl J."/>
            <person name="Frisvad J.C."/>
            <person name="Nielsen K.F."/>
            <person name="Lyhne E.K."/>
            <person name="Kogle M.E."/>
            <person name="Kuo A."/>
            <person name="Riley R."/>
            <person name="Clum A."/>
            <person name="Nolan M."/>
            <person name="Lipzen A."/>
            <person name="Salamov A."/>
            <person name="Henrissat B."/>
            <person name="Wiebenga A."/>
            <person name="De vries R.P."/>
            <person name="Grigoriev I.V."/>
            <person name="Mortensen U.H."/>
            <person name="Andersen M.R."/>
            <person name="Baker S.E."/>
        </authorList>
    </citation>
    <scope>NUCLEOTIDE SEQUENCE</scope>
    <source>
        <strain evidence="1">CBS 115574</strain>
    </source>
</reference>
<accession>A0ACD1ICG1</accession>
<dbReference type="EMBL" id="KZ824551">
    <property type="protein sequence ID" value="RAK88270.1"/>
    <property type="molecule type" value="Genomic_DNA"/>
</dbReference>
<gene>
    <name evidence="1" type="ORF">BO79DRAFT_218115</name>
</gene>
<keyword evidence="2" id="KW-1185">Reference proteome</keyword>
<proteinExistence type="predicted"/>
<sequence length="258" mass="28292">MKATEGSTLDQTGTVNQSAFPEGEMVLSGKRPWARQLWLTANKDRQEKSRQPRRAKSDKPPGLPERLQYLGLPSIELSIFQVTREISPAESGPGGTGKEKEKAELKSGFNFYARSPSGMANQVLFVNAKGYSGNEGREGEGERWQRNREKKESYSHHSPPSLIRAFLIPSPPVTFSCVIAFVSGAGLHSQPSHQIKRHDAARALGLGLGFGLGIPIIFMKEISGLLVPAIRQSLPRRPVVLGFFLSLHAFTALMFVLG</sequence>
<dbReference type="Proteomes" id="UP000249748">
    <property type="component" value="Unassembled WGS sequence"/>
</dbReference>